<dbReference type="Pfam" id="PF20559">
    <property type="entry name" value="DUF6770"/>
    <property type="match status" value="1"/>
</dbReference>
<dbReference type="AlphaFoldDB" id="A0A501WAL2"/>
<accession>A0A501WAL2</accession>
<sequence length="523" mass="59136">MRKRIPLIALLALSLCTFTAKAQQYTLAGFSNFNKEALNPVYVGAEVQGYSIFYRTDQADKKHYNYGFDLFDQNLQKLKNITITKEGYYNRLLGSWFNGKSFAFYFYDAASGNLELDVYDNALNKVKSVELPKISSTNRGVAYQQLLHPLNRSNRNISELNLYPVPQKGFIRNAYTRGQKGFELEMYDNNLELKWSYQTDKKAKGYETIIVNEVTDKYLLATIGRSPSAKYQGTLFYIAAFDVETGEKVLDYEIGKQDGRQLVLGNFRLDGKKGEVIAAGEFYAAEARVLKDHSQGMFIKRIGLDGKEKHVEFYEWDKGIAPMLPQGAMEGFGKGKISFVHDIVQGRGGRYHIITEQYTLRRDGVSVALAVMGSVKPTVFGIVGDMAVYTLSPDLKLSRVDVFDKEETKFGLPRRSKPFGNPVLGHIIKRTNGFDYQFTQGENNPENLHLSYTKDTKLKRSRYDQTVLESVAFLNGAGAVTDKLDISSSKEITTFVYPAKTGYVMVLNNVDNNLEMKLVKLNK</sequence>
<evidence type="ECO:0000313" key="2">
    <source>
        <dbReference type="EMBL" id="TPE44241.1"/>
    </source>
</evidence>
<dbReference type="EMBL" id="VFRQ01000004">
    <property type="protein sequence ID" value="TPE44241.1"/>
    <property type="molecule type" value="Genomic_DNA"/>
</dbReference>
<protein>
    <recommendedName>
        <fullName evidence="4">DUF4374 domain-containing protein</fullName>
    </recommendedName>
</protein>
<evidence type="ECO:0000313" key="3">
    <source>
        <dbReference type="Proteomes" id="UP000316727"/>
    </source>
</evidence>
<proteinExistence type="predicted"/>
<dbReference type="InterPro" id="IPR046661">
    <property type="entry name" value="DUF6770"/>
</dbReference>
<feature type="signal peptide" evidence="1">
    <location>
        <begin position="1"/>
        <end position="22"/>
    </location>
</feature>
<keyword evidence="3" id="KW-1185">Reference proteome</keyword>
<feature type="chain" id="PRO_5021275813" description="DUF4374 domain-containing protein" evidence="1">
    <location>
        <begin position="23"/>
        <end position="523"/>
    </location>
</feature>
<comment type="caution">
    <text evidence="2">The sequence shown here is derived from an EMBL/GenBank/DDBJ whole genome shotgun (WGS) entry which is preliminary data.</text>
</comment>
<evidence type="ECO:0000256" key="1">
    <source>
        <dbReference type="SAM" id="SignalP"/>
    </source>
</evidence>
<organism evidence="2 3">
    <name type="scientific">Pontibacter mangrovi</name>
    <dbReference type="NCBI Taxonomy" id="2589816"/>
    <lineage>
        <taxon>Bacteria</taxon>
        <taxon>Pseudomonadati</taxon>
        <taxon>Bacteroidota</taxon>
        <taxon>Cytophagia</taxon>
        <taxon>Cytophagales</taxon>
        <taxon>Hymenobacteraceae</taxon>
        <taxon>Pontibacter</taxon>
    </lineage>
</organism>
<reference evidence="2 3" key="1">
    <citation type="submission" date="2019-06" db="EMBL/GenBank/DDBJ databases">
        <title>A novel bacterium of genus Pontibacter, isolated from marine sediment.</title>
        <authorList>
            <person name="Huang H."/>
            <person name="Mo K."/>
            <person name="Hu Y."/>
        </authorList>
    </citation>
    <scope>NUCLEOTIDE SEQUENCE [LARGE SCALE GENOMIC DNA]</scope>
    <source>
        <strain evidence="2 3">HB172049</strain>
    </source>
</reference>
<name>A0A501WAL2_9BACT</name>
<dbReference type="OrthoDB" id="1312899at2"/>
<evidence type="ECO:0008006" key="4">
    <source>
        <dbReference type="Google" id="ProtNLM"/>
    </source>
</evidence>
<dbReference type="RefSeq" id="WP_140621134.1">
    <property type="nucleotide sequence ID" value="NZ_VFRQ01000004.1"/>
</dbReference>
<gene>
    <name evidence="2" type="ORF">FJM65_08755</name>
</gene>
<dbReference type="Proteomes" id="UP000316727">
    <property type="component" value="Unassembled WGS sequence"/>
</dbReference>
<keyword evidence="1" id="KW-0732">Signal</keyword>